<evidence type="ECO:0000313" key="3">
    <source>
        <dbReference type="Proteomes" id="UP000035061"/>
    </source>
</evidence>
<dbReference type="CDD" id="cd00118">
    <property type="entry name" value="LysM"/>
    <property type="match status" value="1"/>
</dbReference>
<name>A0ABM7EUY5_9BIFI</name>
<dbReference type="Proteomes" id="UP000035061">
    <property type="component" value="Chromosome"/>
</dbReference>
<organism evidence="2 3">
    <name type="scientific">Bifidobacterium catenulatum DSM 16992 = JCM 1194 = LMG 11043</name>
    <dbReference type="NCBI Taxonomy" id="566552"/>
    <lineage>
        <taxon>Bacteria</taxon>
        <taxon>Bacillati</taxon>
        <taxon>Actinomycetota</taxon>
        <taxon>Actinomycetes</taxon>
        <taxon>Bifidobacteriales</taxon>
        <taxon>Bifidobacteriaceae</taxon>
        <taxon>Bifidobacterium</taxon>
    </lineage>
</organism>
<gene>
    <name evidence="2" type="ORF">BBCT_0719</name>
</gene>
<dbReference type="EMBL" id="AP012325">
    <property type="protein sequence ID" value="BAR01687.1"/>
    <property type="molecule type" value="Genomic_DNA"/>
</dbReference>
<reference evidence="2 3" key="1">
    <citation type="submission" date="2012-02" db="EMBL/GenBank/DDBJ databases">
        <title>Complete genome sequence of Bifidobacterium catenulatum JCM 1194.</title>
        <authorList>
            <person name="Toh H."/>
            <person name="Oshima K."/>
            <person name="Morita H."/>
            <person name="Hattori M."/>
        </authorList>
    </citation>
    <scope>NUCLEOTIDE SEQUENCE [LARGE SCALE GENOMIC DNA]</scope>
    <source>
        <strain evidence="2 3">JCM 1194</strain>
    </source>
</reference>
<feature type="domain" description="LysM" evidence="1">
    <location>
        <begin position="71"/>
        <end position="110"/>
    </location>
</feature>
<sequence length="111" mass="11844">MITYTSDRSVSVTVRNGDTMSGIAKRTGLWPLSAWSAPSGNINLIYPGNIVTYRGTSAAASGSVSTSGRVHVVKRGETLSGIFGADGWQRVAQLNNLASPNLIYPGQRLRY</sequence>
<protein>
    <submittedName>
        <fullName evidence="2">Phage endolysin</fullName>
    </submittedName>
</protein>
<dbReference type="Gene3D" id="3.10.350.10">
    <property type="entry name" value="LysM domain"/>
    <property type="match status" value="1"/>
</dbReference>
<dbReference type="InterPro" id="IPR018392">
    <property type="entry name" value="LysM"/>
</dbReference>
<dbReference type="Pfam" id="PF01476">
    <property type="entry name" value="LysM"/>
    <property type="match status" value="2"/>
</dbReference>
<dbReference type="SUPFAM" id="SSF54106">
    <property type="entry name" value="LysM domain"/>
    <property type="match status" value="1"/>
</dbReference>
<proteinExistence type="predicted"/>
<evidence type="ECO:0000313" key="2">
    <source>
        <dbReference type="EMBL" id="BAR01687.1"/>
    </source>
</evidence>
<accession>A0ABM7EUY5</accession>
<feature type="domain" description="LysM" evidence="1">
    <location>
        <begin position="13"/>
        <end position="30"/>
    </location>
</feature>
<dbReference type="InterPro" id="IPR036779">
    <property type="entry name" value="LysM_dom_sf"/>
</dbReference>
<evidence type="ECO:0000259" key="1">
    <source>
        <dbReference type="Pfam" id="PF01476"/>
    </source>
</evidence>
<keyword evidence="3" id="KW-1185">Reference proteome</keyword>